<organism evidence="1 2">
    <name type="scientific">Cupriavidus taiwanensis</name>
    <dbReference type="NCBI Taxonomy" id="164546"/>
    <lineage>
        <taxon>Bacteria</taxon>
        <taxon>Pseudomonadati</taxon>
        <taxon>Pseudomonadota</taxon>
        <taxon>Betaproteobacteria</taxon>
        <taxon>Burkholderiales</taxon>
        <taxon>Burkholderiaceae</taxon>
        <taxon>Cupriavidus</taxon>
    </lineage>
</organism>
<gene>
    <name evidence="1" type="ORF">CBM2586_B10638</name>
</gene>
<dbReference type="EMBL" id="OFSN01000015">
    <property type="protein sequence ID" value="SOY66043.1"/>
    <property type="molecule type" value="Genomic_DNA"/>
</dbReference>
<sequence length="59" mass="6363">MGRAASAYLSRALPDKAERIKAYLLLRKKTGPGGLLWAPFSMHGSLRCPAFTLAGYSPP</sequence>
<dbReference type="Proteomes" id="UP000257016">
    <property type="component" value="Unassembled WGS sequence"/>
</dbReference>
<accession>A0A975XCT4</accession>
<proteinExistence type="predicted"/>
<dbReference type="AlphaFoldDB" id="A0A975XCT4"/>
<protein>
    <submittedName>
        <fullName evidence="1">Uncharacterized protein</fullName>
    </submittedName>
</protein>
<name>A0A975XCT4_9BURK</name>
<reference evidence="1 2" key="1">
    <citation type="submission" date="2018-01" db="EMBL/GenBank/DDBJ databases">
        <authorList>
            <person name="Clerissi C."/>
        </authorList>
    </citation>
    <scope>NUCLEOTIDE SEQUENCE [LARGE SCALE GENOMIC DNA]</scope>
    <source>
        <strain evidence="1">Cupriavidus taiwanensis LMG 19430</strain>
    </source>
</reference>
<comment type="caution">
    <text evidence="1">The sequence shown here is derived from an EMBL/GenBank/DDBJ whole genome shotgun (WGS) entry which is preliminary data.</text>
</comment>
<evidence type="ECO:0000313" key="2">
    <source>
        <dbReference type="Proteomes" id="UP000257016"/>
    </source>
</evidence>
<evidence type="ECO:0000313" key="1">
    <source>
        <dbReference type="EMBL" id="SOY66043.1"/>
    </source>
</evidence>